<reference evidence="2" key="1">
    <citation type="journal article" date="2023" name="Plant J.">
        <title>Genome sequences and population genomics provide insights into the demographic history, inbreeding, and mutation load of two 'living fossil' tree species of Dipteronia.</title>
        <authorList>
            <person name="Feng Y."/>
            <person name="Comes H.P."/>
            <person name="Chen J."/>
            <person name="Zhu S."/>
            <person name="Lu R."/>
            <person name="Zhang X."/>
            <person name="Li P."/>
            <person name="Qiu J."/>
            <person name="Olsen K.M."/>
            <person name="Qiu Y."/>
        </authorList>
    </citation>
    <scope>NUCLEOTIDE SEQUENCE</scope>
    <source>
        <strain evidence="2">NBL</strain>
    </source>
</reference>
<comment type="caution">
    <text evidence="2">The sequence shown here is derived from an EMBL/GenBank/DDBJ whole genome shotgun (WGS) entry which is preliminary data.</text>
</comment>
<proteinExistence type="predicted"/>
<dbReference type="AlphaFoldDB" id="A0AAE0EA49"/>
<sequence>MLWRRRAERRGLQRRIQRDQINLCEDPSEYVFFDGGHHSQMTNLQLAQLLWNGIGDVTGPHYNVNKLLGLNLTPTERANSMLAEMLWINGESNVTLPLNMKQLYELESSDDGVLVQG</sequence>
<dbReference type="PANTHER" id="PTHR45966">
    <property type="entry name" value="GDSL-LIKE LIPASE/ACYLHYDROLASE"/>
    <property type="match status" value="1"/>
</dbReference>
<dbReference type="Proteomes" id="UP001281410">
    <property type="component" value="Unassembled WGS sequence"/>
</dbReference>
<keyword evidence="3" id="KW-1185">Reference proteome</keyword>
<dbReference type="GO" id="GO:0016298">
    <property type="term" value="F:lipase activity"/>
    <property type="evidence" value="ECO:0007669"/>
    <property type="project" value="TreeGrafter"/>
</dbReference>
<evidence type="ECO:0000313" key="2">
    <source>
        <dbReference type="EMBL" id="KAK3220614.1"/>
    </source>
</evidence>
<dbReference type="PANTHER" id="PTHR45966:SF12">
    <property type="entry name" value="GDSL ESTERASE_LIPASE 1-LIKE ISOFORM X2"/>
    <property type="match status" value="1"/>
</dbReference>
<protein>
    <submittedName>
        <fullName evidence="2">Uncharacterized protein</fullName>
    </submittedName>
</protein>
<organism evidence="2 3">
    <name type="scientific">Dipteronia sinensis</name>
    <dbReference type="NCBI Taxonomy" id="43782"/>
    <lineage>
        <taxon>Eukaryota</taxon>
        <taxon>Viridiplantae</taxon>
        <taxon>Streptophyta</taxon>
        <taxon>Embryophyta</taxon>
        <taxon>Tracheophyta</taxon>
        <taxon>Spermatophyta</taxon>
        <taxon>Magnoliopsida</taxon>
        <taxon>eudicotyledons</taxon>
        <taxon>Gunneridae</taxon>
        <taxon>Pentapetalae</taxon>
        <taxon>rosids</taxon>
        <taxon>malvids</taxon>
        <taxon>Sapindales</taxon>
        <taxon>Sapindaceae</taxon>
        <taxon>Hippocastanoideae</taxon>
        <taxon>Acereae</taxon>
        <taxon>Dipteronia</taxon>
    </lineage>
</organism>
<keyword evidence="1" id="KW-0732">Signal</keyword>
<dbReference type="InterPro" id="IPR044552">
    <property type="entry name" value="GLIP1-5/GLL25"/>
</dbReference>
<evidence type="ECO:0000313" key="3">
    <source>
        <dbReference type="Proteomes" id="UP001281410"/>
    </source>
</evidence>
<accession>A0AAE0EA49</accession>
<evidence type="ECO:0000256" key="1">
    <source>
        <dbReference type="ARBA" id="ARBA00022729"/>
    </source>
</evidence>
<gene>
    <name evidence="2" type="ORF">Dsin_014584</name>
</gene>
<dbReference type="EMBL" id="JANJYJ010000004">
    <property type="protein sequence ID" value="KAK3220614.1"/>
    <property type="molecule type" value="Genomic_DNA"/>
</dbReference>
<name>A0AAE0EA49_9ROSI</name>